<sequence length="76" mass="8602">MKNSTLEEAVMEPYVSFVQSSDHSAQDFRTNHTARKKLQGFILLQIASRGGRGVNLDKEIEFVLDYVERAGRTVTN</sequence>
<gene>
    <name evidence="1" type="ORF">ACFQDL_31330</name>
</gene>
<evidence type="ECO:0000313" key="2">
    <source>
        <dbReference type="Proteomes" id="UP001596422"/>
    </source>
</evidence>
<comment type="caution">
    <text evidence="1">The sequence shown here is derived from an EMBL/GenBank/DDBJ whole genome shotgun (WGS) entry which is preliminary data.</text>
</comment>
<evidence type="ECO:0000313" key="1">
    <source>
        <dbReference type="EMBL" id="MFC6674093.1"/>
    </source>
</evidence>
<dbReference type="RefSeq" id="WP_379913735.1">
    <property type="nucleotide sequence ID" value="NZ_JBHSWE010000002.1"/>
</dbReference>
<dbReference type="EMBL" id="JBHSWE010000002">
    <property type="protein sequence ID" value="MFC6674093.1"/>
    <property type="molecule type" value="Genomic_DNA"/>
</dbReference>
<reference evidence="2" key="1">
    <citation type="journal article" date="2019" name="Int. J. Syst. Evol. Microbiol.">
        <title>The Global Catalogue of Microorganisms (GCM) 10K type strain sequencing project: providing services to taxonomists for standard genome sequencing and annotation.</title>
        <authorList>
            <consortium name="The Broad Institute Genomics Platform"/>
            <consortium name="The Broad Institute Genome Sequencing Center for Infectious Disease"/>
            <person name="Wu L."/>
            <person name="Ma J."/>
        </authorList>
    </citation>
    <scope>NUCLEOTIDE SEQUENCE [LARGE SCALE GENOMIC DNA]</scope>
    <source>
        <strain evidence="2">NBRC 111756</strain>
    </source>
</reference>
<name>A0ABW2A9C0_9GAMM</name>
<organism evidence="1 2">
    <name type="scientific">Marinobacterium aestuariivivens</name>
    <dbReference type="NCBI Taxonomy" id="1698799"/>
    <lineage>
        <taxon>Bacteria</taxon>
        <taxon>Pseudomonadati</taxon>
        <taxon>Pseudomonadota</taxon>
        <taxon>Gammaproteobacteria</taxon>
        <taxon>Oceanospirillales</taxon>
        <taxon>Oceanospirillaceae</taxon>
        <taxon>Marinobacterium</taxon>
    </lineage>
</organism>
<protein>
    <submittedName>
        <fullName evidence="1">Uncharacterized protein</fullName>
    </submittedName>
</protein>
<keyword evidence="2" id="KW-1185">Reference proteome</keyword>
<dbReference type="Proteomes" id="UP001596422">
    <property type="component" value="Unassembled WGS sequence"/>
</dbReference>
<proteinExistence type="predicted"/>
<accession>A0ABW2A9C0</accession>